<dbReference type="InterPro" id="IPR050866">
    <property type="entry name" value="CNG_cation_channel"/>
</dbReference>
<evidence type="ECO:0000313" key="7">
    <source>
        <dbReference type="EMBL" id="GAU95195.1"/>
    </source>
</evidence>
<keyword evidence="8" id="KW-1185">Reference proteome</keyword>
<dbReference type="PANTHER" id="PTHR45638">
    <property type="entry name" value="CYCLIC NUCLEOTIDE-GATED CATION CHANNEL SUBUNIT A"/>
    <property type="match status" value="1"/>
</dbReference>
<name>A0A1D1V3C7_RAMVA</name>
<evidence type="ECO:0000256" key="2">
    <source>
        <dbReference type="ARBA" id="ARBA00022692"/>
    </source>
</evidence>
<dbReference type="SUPFAM" id="SSF81324">
    <property type="entry name" value="Voltage-gated potassium channels"/>
    <property type="match status" value="1"/>
</dbReference>
<comment type="subcellular location">
    <subcellularLocation>
        <location evidence="1">Membrane</location>
        <topology evidence="1">Multi-pass membrane protein</topology>
    </subcellularLocation>
</comment>
<evidence type="ECO:0000256" key="1">
    <source>
        <dbReference type="ARBA" id="ARBA00004141"/>
    </source>
</evidence>
<gene>
    <name evidence="7" type="primary">RvY_06855-1</name>
    <name evidence="7" type="synonym">RvY_06855.1</name>
    <name evidence="7" type="ORF">RvY_06855</name>
</gene>
<feature type="domain" description="Ion transport" evidence="6">
    <location>
        <begin position="8"/>
        <end position="216"/>
    </location>
</feature>
<feature type="transmembrane region" description="Helical" evidence="5">
    <location>
        <begin position="192"/>
        <end position="211"/>
    </location>
</feature>
<dbReference type="EMBL" id="BDGG01000003">
    <property type="protein sequence ID" value="GAU95195.1"/>
    <property type="molecule type" value="Genomic_DNA"/>
</dbReference>
<reference evidence="7 8" key="1">
    <citation type="journal article" date="2016" name="Nat. Commun.">
        <title>Extremotolerant tardigrade genome and improved radiotolerance of human cultured cells by tardigrade-unique protein.</title>
        <authorList>
            <person name="Hashimoto T."/>
            <person name="Horikawa D.D."/>
            <person name="Saito Y."/>
            <person name="Kuwahara H."/>
            <person name="Kozuka-Hata H."/>
            <person name="Shin-I T."/>
            <person name="Minakuchi Y."/>
            <person name="Ohishi K."/>
            <person name="Motoyama A."/>
            <person name="Aizu T."/>
            <person name="Enomoto A."/>
            <person name="Kondo K."/>
            <person name="Tanaka S."/>
            <person name="Hara Y."/>
            <person name="Koshikawa S."/>
            <person name="Sagara H."/>
            <person name="Miura T."/>
            <person name="Yokobori S."/>
            <person name="Miyagawa K."/>
            <person name="Suzuki Y."/>
            <person name="Kubo T."/>
            <person name="Oyama M."/>
            <person name="Kohara Y."/>
            <person name="Fujiyama A."/>
            <person name="Arakawa K."/>
            <person name="Katayama T."/>
            <person name="Toyoda A."/>
            <person name="Kunieda T."/>
        </authorList>
    </citation>
    <scope>NUCLEOTIDE SEQUENCE [LARGE SCALE GENOMIC DNA]</scope>
    <source>
        <strain evidence="7 8">YOKOZUNA-1</strain>
    </source>
</reference>
<dbReference type="GO" id="GO:0044877">
    <property type="term" value="F:protein-containing complex binding"/>
    <property type="evidence" value="ECO:0007669"/>
    <property type="project" value="TreeGrafter"/>
</dbReference>
<organism evidence="7 8">
    <name type="scientific">Ramazzottius varieornatus</name>
    <name type="common">Water bear</name>
    <name type="synonym">Tardigrade</name>
    <dbReference type="NCBI Taxonomy" id="947166"/>
    <lineage>
        <taxon>Eukaryota</taxon>
        <taxon>Metazoa</taxon>
        <taxon>Ecdysozoa</taxon>
        <taxon>Tardigrada</taxon>
        <taxon>Eutardigrada</taxon>
        <taxon>Parachela</taxon>
        <taxon>Hypsibioidea</taxon>
        <taxon>Ramazzottiidae</taxon>
        <taxon>Ramazzottius</taxon>
    </lineage>
</organism>
<comment type="caution">
    <text evidence="7">The sequence shown here is derived from an EMBL/GenBank/DDBJ whole genome shotgun (WGS) entry which is preliminary data.</text>
</comment>
<dbReference type="Proteomes" id="UP000186922">
    <property type="component" value="Unassembled WGS sequence"/>
</dbReference>
<feature type="transmembrane region" description="Helical" evidence="5">
    <location>
        <begin position="112"/>
        <end position="133"/>
    </location>
</feature>
<dbReference type="Pfam" id="PF00520">
    <property type="entry name" value="Ion_trans"/>
    <property type="match status" value="1"/>
</dbReference>
<evidence type="ECO:0000259" key="6">
    <source>
        <dbReference type="Pfam" id="PF00520"/>
    </source>
</evidence>
<keyword evidence="4 5" id="KW-0472">Membrane</keyword>
<accession>A0A1D1V3C7</accession>
<dbReference type="GO" id="GO:0005221">
    <property type="term" value="F:intracellularly cyclic nucleotide-activated monoatomic cation channel activity"/>
    <property type="evidence" value="ECO:0007669"/>
    <property type="project" value="InterPro"/>
</dbReference>
<dbReference type="GO" id="GO:0016020">
    <property type="term" value="C:membrane"/>
    <property type="evidence" value="ECO:0007669"/>
    <property type="project" value="UniProtKB-SubCell"/>
</dbReference>
<evidence type="ECO:0000313" key="8">
    <source>
        <dbReference type="Proteomes" id="UP000186922"/>
    </source>
</evidence>
<dbReference type="InterPro" id="IPR005821">
    <property type="entry name" value="Ion_trans_dom"/>
</dbReference>
<evidence type="ECO:0000256" key="3">
    <source>
        <dbReference type="ARBA" id="ARBA00022989"/>
    </source>
</evidence>
<keyword evidence="3 5" id="KW-1133">Transmembrane helix</keyword>
<dbReference type="AlphaFoldDB" id="A0A1D1V3C7"/>
<dbReference type="OrthoDB" id="8001189at2759"/>
<dbReference type="Gene3D" id="1.10.287.70">
    <property type="match status" value="1"/>
</dbReference>
<dbReference type="STRING" id="947166.A0A1D1V3C7"/>
<keyword evidence="2 5" id="KW-0812">Transmembrane</keyword>
<sequence>MDKSYYSDAFLVFDYLGDTINLIDVVVSLLIGYLGEELVVVHEPRLLANHWFDTGGKLDLLSVVPTDLAYIWTGMEHPFPAVRFNRLLKYPKLASFLKKTEGHVPNPQHMRLFALMMKFILLIHLNACLYYFLSEQTGLNTDGWVYPGEAAWRKVDNRNDTLFQKFTWSFYWSFHTLTMIGITKQPETEWQFLLLTADFVLGVMLFSQVLANTMHTVLQSSHETRKFRKKIDAVVAYMDMRNVN</sequence>
<proteinExistence type="predicted"/>
<evidence type="ECO:0000256" key="4">
    <source>
        <dbReference type="ARBA" id="ARBA00023136"/>
    </source>
</evidence>
<dbReference type="PANTHER" id="PTHR45638:SF11">
    <property type="entry name" value="CYCLIC NUCLEOTIDE-GATED CATION CHANNEL SUBUNIT A"/>
    <property type="match status" value="1"/>
</dbReference>
<protein>
    <recommendedName>
        <fullName evidence="6">Ion transport domain-containing protein</fullName>
    </recommendedName>
</protein>
<evidence type="ECO:0000256" key="5">
    <source>
        <dbReference type="SAM" id="Phobius"/>
    </source>
</evidence>